<dbReference type="InterPro" id="IPR013786">
    <property type="entry name" value="AcylCoA_DH/ox_N"/>
</dbReference>
<evidence type="ECO:0000256" key="3">
    <source>
        <dbReference type="ARBA" id="ARBA00022630"/>
    </source>
</evidence>
<feature type="domain" description="Acyl-CoA oxidase/dehydrogenase middle" evidence="8">
    <location>
        <begin position="127"/>
        <end position="221"/>
    </location>
</feature>
<evidence type="ECO:0000259" key="8">
    <source>
        <dbReference type="Pfam" id="PF02770"/>
    </source>
</evidence>
<dbReference type="InterPro" id="IPR009075">
    <property type="entry name" value="AcylCo_DH/oxidase_C"/>
</dbReference>
<dbReference type="GO" id="GO:0050660">
    <property type="term" value="F:flavin adenine dinucleotide binding"/>
    <property type="evidence" value="ECO:0007669"/>
    <property type="project" value="InterPro"/>
</dbReference>
<dbReference type="InterPro" id="IPR037069">
    <property type="entry name" value="AcylCoA_DH/ox_N_sf"/>
</dbReference>
<accession>A0A2N0H6W7</accession>
<sequence>MRLDPSVEDEAFRTEVRDWIAANLSEDLKVAARKTGSVFTDKEPALAWQARLHAKGWAAPSWPREYGGTGWTEAQRHIFAAECRRAGAPNLSPMGLRMVAPCIMRYGTSEQKAHYLPRILAGEDYWCQGYSEPQAGSDLAALQLRADADGGDYVLNGSKIWTTHAHLANKMFCLVRTSREATRQAGITFLLLDMVLPGITVSPIRSMAGDHDFNQVFFDNVRVAQSGRLGEEGEGWTVAKYLLEFERGGAYASGLFAALDEVRSAAAAAGLLGSAAFRRKLATVTAQVAAIEAVEGVVLSQMASRGSPGPGSSILKLQGTEAEQMIHELAVEVAGTYAAADQIDARQHGSNAAPLTDIFAMMAVPRYLNGRAASIYGGSNEVQRGIVAKAVLGL</sequence>
<evidence type="ECO:0000256" key="4">
    <source>
        <dbReference type="ARBA" id="ARBA00022827"/>
    </source>
</evidence>
<dbReference type="Pfam" id="PF00441">
    <property type="entry name" value="Acyl-CoA_dh_1"/>
    <property type="match status" value="1"/>
</dbReference>
<dbReference type="GO" id="GO:0016627">
    <property type="term" value="F:oxidoreductase activity, acting on the CH-CH group of donors"/>
    <property type="evidence" value="ECO:0007669"/>
    <property type="project" value="InterPro"/>
</dbReference>
<dbReference type="Proteomes" id="UP000232587">
    <property type="component" value="Unassembled WGS sequence"/>
</dbReference>
<dbReference type="Gene3D" id="1.20.140.10">
    <property type="entry name" value="Butyryl-CoA Dehydrogenase, subunit A, domain 3"/>
    <property type="match status" value="1"/>
</dbReference>
<dbReference type="OrthoDB" id="9780544at2"/>
<evidence type="ECO:0000313" key="11">
    <source>
        <dbReference type="Proteomes" id="UP000232587"/>
    </source>
</evidence>
<evidence type="ECO:0000259" key="9">
    <source>
        <dbReference type="Pfam" id="PF02771"/>
    </source>
</evidence>
<evidence type="ECO:0000256" key="1">
    <source>
        <dbReference type="ARBA" id="ARBA00001974"/>
    </source>
</evidence>
<dbReference type="Gene3D" id="2.40.110.10">
    <property type="entry name" value="Butyryl-CoA Dehydrogenase, subunit A, domain 2"/>
    <property type="match status" value="1"/>
</dbReference>
<comment type="cofactor">
    <cofactor evidence="1 6">
        <name>FAD</name>
        <dbReference type="ChEBI" id="CHEBI:57692"/>
    </cofactor>
</comment>
<keyword evidence="4 6" id="KW-0274">FAD</keyword>
<dbReference type="Pfam" id="PF02770">
    <property type="entry name" value="Acyl-CoA_dh_M"/>
    <property type="match status" value="1"/>
</dbReference>
<evidence type="ECO:0000259" key="7">
    <source>
        <dbReference type="Pfam" id="PF00441"/>
    </source>
</evidence>
<dbReference type="InterPro" id="IPR009100">
    <property type="entry name" value="AcylCoA_DH/oxidase_NM_dom_sf"/>
</dbReference>
<proteinExistence type="inferred from homology"/>
<dbReference type="InterPro" id="IPR052161">
    <property type="entry name" value="Mycobact_Acyl-CoA_DH"/>
</dbReference>
<organism evidence="10 11">
    <name type="scientific">Novosphingobium kunmingense</name>
    <dbReference type="NCBI Taxonomy" id="1211806"/>
    <lineage>
        <taxon>Bacteria</taxon>
        <taxon>Pseudomonadati</taxon>
        <taxon>Pseudomonadota</taxon>
        <taxon>Alphaproteobacteria</taxon>
        <taxon>Sphingomonadales</taxon>
        <taxon>Sphingomonadaceae</taxon>
        <taxon>Novosphingobium</taxon>
    </lineage>
</organism>
<dbReference type="RefSeq" id="WP_100867487.1">
    <property type="nucleotide sequence ID" value="NZ_PHUF01000004.1"/>
</dbReference>
<dbReference type="SUPFAM" id="SSF47203">
    <property type="entry name" value="Acyl-CoA dehydrogenase C-terminal domain-like"/>
    <property type="match status" value="1"/>
</dbReference>
<name>A0A2N0H6W7_9SPHN</name>
<comment type="similarity">
    <text evidence="2 6">Belongs to the acyl-CoA dehydrogenase family.</text>
</comment>
<dbReference type="PANTHER" id="PTHR43292">
    <property type="entry name" value="ACYL-COA DEHYDROGENASE"/>
    <property type="match status" value="1"/>
</dbReference>
<dbReference type="EMBL" id="PHUF01000004">
    <property type="protein sequence ID" value="PKB14681.1"/>
    <property type="molecule type" value="Genomic_DNA"/>
</dbReference>
<gene>
    <name evidence="10" type="ORF">B0I00_2279</name>
</gene>
<evidence type="ECO:0000256" key="6">
    <source>
        <dbReference type="RuleBase" id="RU362125"/>
    </source>
</evidence>
<feature type="domain" description="Acyl-CoA dehydrogenase/oxidase C-terminal" evidence="7">
    <location>
        <begin position="233"/>
        <end position="392"/>
    </location>
</feature>
<keyword evidence="5 6" id="KW-0560">Oxidoreductase</keyword>
<dbReference type="AlphaFoldDB" id="A0A2N0H6W7"/>
<evidence type="ECO:0000313" key="10">
    <source>
        <dbReference type="EMBL" id="PKB14681.1"/>
    </source>
</evidence>
<dbReference type="InterPro" id="IPR036250">
    <property type="entry name" value="AcylCo_DH-like_C"/>
</dbReference>
<comment type="caution">
    <text evidence="10">The sequence shown here is derived from an EMBL/GenBank/DDBJ whole genome shotgun (WGS) entry which is preliminary data.</text>
</comment>
<dbReference type="InterPro" id="IPR046373">
    <property type="entry name" value="Acyl-CoA_Oxase/DH_mid-dom_sf"/>
</dbReference>
<dbReference type="SUPFAM" id="SSF56645">
    <property type="entry name" value="Acyl-CoA dehydrogenase NM domain-like"/>
    <property type="match status" value="1"/>
</dbReference>
<feature type="domain" description="Acyl-CoA dehydrogenase/oxidase N-terminal" evidence="9">
    <location>
        <begin position="8"/>
        <end position="123"/>
    </location>
</feature>
<evidence type="ECO:0000256" key="5">
    <source>
        <dbReference type="ARBA" id="ARBA00023002"/>
    </source>
</evidence>
<dbReference type="GO" id="GO:0005886">
    <property type="term" value="C:plasma membrane"/>
    <property type="evidence" value="ECO:0007669"/>
    <property type="project" value="TreeGrafter"/>
</dbReference>
<evidence type="ECO:0000256" key="2">
    <source>
        <dbReference type="ARBA" id="ARBA00009347"/>
    </source>
</evidence>
<dbReference type="Pfam" id="PF02771">
    <property type="entry name" value="Acyl-CoA_dh_N"/>
    <property type="match status" value="1"/>
</dbReference>
<dbReference type="InterPro" id="IPR006091">
    <property type="entry name" value="Acyl-CoA_Oxase/DH_mid-dom"/>
</dbReference>
<protein>
    <submittedName>
        <fullName evidence="10">Acyl-CoA dehydrogenase</fullName>
    </submittedName>
</protein>
<keyword evidence="11" id="KW-1185">Reference proteome</keyword>
<keyword evidence="3 6" id="KW-0285">Flavoprotein</keyword>
<reference evidence="10 11" key="1">
    <citation type="submission" date="2017-11" db="EMBL/GenBank/DDBJ databases">
        <title>Genomic Encyclopedia of Type Strains, Phase III (KMG-III): the genomes of soil and plant-associated and newly described type strains.</title>
        <authorList>
            <person name="Whitman W."/>
        </authorList>
    </citation>
    <scope>NUCLEOTIDE SEQUENCE [LARGE SCALE GENOMIC DNA]</scope>
    <source>
        <strain evidence="10 11">CGMCC 1.12274</strain>
    </source>
</reference>
<dbReference type="Gene3D" id="1.10.540.10">
    <property type="entry name" value="Acyl-CoA dehydrogenase/oxidase, N-terminal domain"/>
    <property type="match status" value="1"/>
</dbReference>
<dbReference type="PANTHER" id="PTHR43292:SF3">
    <property type="entry name" value="ACYL-COA DEHYDROGENASE FADE29"/>
    <property type="match status" value="1"/>
</dbReference>